<dbReference type="InterPro" id="IPR036770">
    <property type="entry name" value="Ankyrin_rpt-contain_sf"/>
</dbReference>
<reference evidence="14 15" key="1">
    <citation type="journal article" date="2023" name="BMC Biol.">
        <title>The compact genome of the sponge Oopsacas minuta (Hexactinellida) is lacking key metazoan core genes.</title>
        <authorList>
            <person name="Santini S."/>
            <person name="Schenkelaars Q."/>
            <person name="Jourda C."/>
            <person name="Duchesne M."/>
            <person name="Belahbib H."/>
            <person name="Rocher C."/>
            <person name="Selva M."/>
            <person name="Riesgo A."/>
            <person name="Vervoort M."/>
            <person name="Leys S.P."/>
            <person name="Kodjabachian L."/>
            <person name="Le Bivic A."/>
            <person name="Borchiellini C."/>
            <person name="Claverie J.M."/>
            <person name="Renard E."/>
        </authorList>
    </citation>
    <scope>NUCLEOTIDE SEQUENCE [LARGE SCALE GENOMIC DNA]</scope>
    <source>
        <strain evidence="14">SPO-2</strain>
    </source>
</reference>
<dbReference type="Pfam" id="PF13920">
    <property type="entry name" value="zf-C3HC4_3"/>
    <property type="match status" value="1"/>
</dbReference>
<proteinExistence type="predicted"/>
<evidence type="ECO:0000256" key="9">
    <source>
        <dbReference type="ARBA" id="ARBA00022833"/>
    </source>
</evidence>
<comment type="caution">
    <text evidence="14">The sequence shown here is derived from an EMBL/GenBank/DDBJ whole genome shotgun (WGS) entry which is preliminary data.</text>
</comment>
<dbReference type="InterPro" id="IPR013083">
    <property type="entry name" value="Znf_RING/FYVE/PHD"/>
</dbReference>
<dbReference type="Gene3D" id="1.25.40.20">
    <property type="entry name" value="Ankyrin repeat-containing domain"/>
    <property type="match status" value="3"/>
</dbReference>
<dbReference type="SUPFAM" id="SSF57850">
    <property type="entry name" value="RING/U-box"/>
    <property type="match status" value="1"/>
</dbReference>
<evidence type="ECO:0000256" key="11">
    <source>
        <dbReference type="PROSITE-ProRule" id="PRU00023"/>
    </source>
</evidence>
<dbReference type="AlphaFoldDB" id="A0AAV7KJX0"/>
<keyword evidence="9" id="KW-0862">Zinc</keyword>
<organism evidence="14 15">
    <name type="scientific">Oopsacas minuta</name>
    <dbReference type="NCBI Taxonomy" id="111878"/>
    <lineage>
        <taxon>Eukaryota</taxon>
        <taxon>Metazoa</taxon>
        <taxon>Porifera</taxon>
        <taxon>Hexactinellida</taxon>
        <taxon>Hexasterophora</taxon>
        <taxon>Lyssacinosida</taxon>
        <taxon>Leucopsacidae</taxon>
        <taxon>Oopsacas</taxon>
    </lineage>
</organism>
<comment type="pathway">
    <text evidence="2">Protein modification; protein ubiquitination.</text>
</comment>
<dbReference type="GO" id="GO:0008270">
    <property type="term" value="F:zinc ion binding"/>
    <property type="evidence" value="ECO:0007669"/>
    <property type="project" value="UniProtKB-KW"/>
</dbReference>
<evidence type="ECO:0000313" key="15">
    <source>
        <dbReference type="Proteomes" id="UP001165289"/>
    </source>
</evidence>
<feature type="repeat" description="ANK" evidence="11">
    <location>
        <begin position="195"/>
        <end position="227"/>
    </location>
</feature>
<feature type="repeat" description="ANK" evidence="11">
    <location>
        <begin position="369"/>
        <end position="402"/>
    </location>
</feature>
<dbReference type="InterPro" id="IPR002110">
    <property type="entry name" value="Ankyrin_rpt"/>
</dbReference>
<dbReference type="PROSITE" id="PS50089">
    <property type="entry name" value="ZF_RING_2"/>
    <property type="match status" value="1"/>
</dbReference>
<evidence type="ECO:0000313" key="14">
    <source>
        <dbReference type="EMBL" id="KAI6661499.1"/>
    </source>
</evidence>
<dbReference type="EMBL" id="JAKMXF010000011">
    <property type="protein sequence ID" value="KAI6661499.1"/>
    <property type="molecule type" value="Genomic_DNA"/>
</dbReference>
<dbReference type="SMART" id="SM00248">
    <property type="entry name" value="ANK"/>
    <property type="match status" value="8"/>
</dbReference>
<dbReference type="PROSITE" id="PS50297">
    <property type="entry name" value="ANK_REP_REGION"/>
    <property type="match status" value="2"/>
</dbReference>
<evidence type="ECO:0000256" key="4">
    <source>
        <dbReference type="ARBA" id="ARBA00022679"/>
    </source>
</evidence>
<evidence type="ECO:0000256" key="10">
    <source>
        <dbReference type="ARBA" id="ARBA00023043"/>
    </source>
</evidence>
<keyword evidence="4" id="KW-0808">Transferase</keyword>
<evidence type="ECO:0000256" key="2">
    <source>
        <dbReference type="ARBA" id="ARBA00004906"/>
    </source>
</evidence>
<dbReference type="InterPro" id="IPR001841">
    <property type="entry name" value="Znf_RING"/>
</dbReference>
<dbReference type="PROSITE" id="PS50088">
    <property type="entry name" value="ANK_REPEAT"/>
    <property type="match status" value="3"/>
</dbReference>
<feature type="repeat" description="ANK" evidence="11">
    <location>
        <begin position="298"/>
        <end position="330"/>
    </location>
</feature>
<evidence type="ECO:0000256" key="8">
    <source>
        <dbReference type="ARBA" id="ARBA00022786"/>
    </source>
</evidence>
<keyword evidence="10 11" id="KW-0040">ANK repeat</keyword>
<sequence>MTELHGWQVNERVSILLDVDTVQQLQESYGGWRPEMARCMGRIGKITSVGYHTVDVEYEPGECWAFNPIILTRVMPFQVGDRVKVLDDERRTKELQRDHGGWVDAMSNTIGQDGEVKRVFADGDLRVEVAGSSWTFNPNALIPIGPPNSREGPVPAPAPVQYGPESLSTAVANGDLDRVKAISQASPQLLTECVNGMNALHIACNAGNDEIVSYLLGQGVDPNQPDLQGKTPLMYCCEVFPNPMCVRHLIEAGAKPNDPGKLNNKYPLLLAIERNLNEITTELIQSQKCNVKIRDSYTQETALHIAARVSNLNTVMNLLDAGADPELCDGTGLLPLHVGILQNSSKVVGYLLQKRPNLVNIKVKRGQYDGLTPLHLAILRDHFDCLVLILGCPIVNLEQRDSNIKLTPFLFAVYEKKFHMLDAISEKGCDAYSTDSFGNNALHILFNSNCDNYDLSLLRHATTLQAVFKEVEQQYGSHIRIALCCYLLQKRVRYLKKNISGVSALSELSPDVRRYCEDKAPPQLPDCTLCNLMAEFMNTPCGHVTYCIVHSIDGSRCYTCNGEVTNFNPLAPFALERRLRVQGNHNLIDQTHIPVNPRISYPPAIDDIPVPLPPNLTHSLPPAPPPHISPTESLQPKEEDECDICCESYKERFRVAFDPCGHVSCKVCAEQLKECHKCRRPIIKWIRIFS</sequence>
<dbReference type="SUPFAM" id="SSF48403">
    <property type="entry name" value="Ankyrin repeat"/>
    <property type="match status" value="1"/>
</dbReference>
<dbReference type="Pfam" id="PF12796">
    <property type="entry name" value="Ank_2"/>
    <property type="match status" value="2"/>
</dbReference>
<dbReference type="Gene3D" id="3.30.40.10">
    <property type="entry name" value="Zinc/RING finger domain, C3HC4 (zinc finger)"/>
    <property type="match status" value="1"/>
</dbReference>
<name>A0AAV7KJX0_9METZ</name>
<protein>
    <recommendedName>
        <fullName evidence="3">RING-type E3 ubiquitin transferase</fullName>
        <ecNumber evidence="3">2.3.2.27</ecNumber>
    </recommendedName>
</protein>
<keyword evidence="7 12" id="KW-0863">Zinc-finger</keyword>
<evidence type="ECO:0000256" key="1">
    <source>
        <dbReference type="ARBA" id="ARBA00000900"/>
    </source>
</evidence>
<keyword evidence="6" id="KW-0677">Repeat</keyword>
<keyword evidence="8" id="KW-0833">Ubl conjugation pathway</keyword>
<dbReference type="Pfam" id="PF00023">
    <property type="entry name" value="Ank"/>
    <property type="match status" value="1"/>
</dbReference>
<dbReference type="InterPro" id="IPR040847">
    <property type="entry name" value="SH3_15"/>
</dbReference>
<dbReference type="PANTHER" id="PTHR24202">
    <property type="entry name" value="E3 UBIQUITIN-PROTEIN LIGASE MIB2"/>
    <property type="match status" value="1"/>
</dbReference>
<gene>
    <name evidence="14" type="ORF">LOD99_13372</name>
</gene>
<dbReference type="GO" id="GO:0005737">
    <property type="term" value="C:cytoplasm"/>
    <property type="evidence" value="ECO:0007669"/>
    <property type="project" value="TreeGrafter"/>
</dbReference>
<keyword evidence="5" id="KW-0479">Metal-binding</keyword>
<dbReference type="GO" id="GO:0061630">
    <property type="term" value="F:ubiquitin protein ligase activity"/>
    <property type="evidence" value="ECO:0007669"/>
    <property type="project" value="UniProtKB-EC"/>
</dbReference>
<dbReference type="PANTHER" id="PTHR24202:SF4">
    <property type="entry name" value="E3 UBIQUITIN-PROTEIN LIGASE MIB2-RELATED"/>
    <property type="match status" value="1"/>
</dbReference>
<dbReference type="EC" id="2.3.2.27" evidence="3"/>
<dbReference type="Proteomes" id="UP001165289">
    <property type="component" value="Unassembled WGS sequence"/>
</dbReference>
<feature type="domain" description="RING-type" evidence="13">
    <location>
        <begin position="642"/>
        <end position="679"/>
    </location>
</feature>
<evidence type="ECO:0000256" key="12">
    <source>
        <dbReference type="PROSITE-ProRule" id="PRU00175"/>
    </source>
</evidence>
<evidence type="ECO:0000256" key="5">
    <source>
        <dbReference type="ARBA" id="ARBA00022723"/>
    </source>
</evidence>
<comment type="catalytic activity">
    <reaction evidence="1">
        <text>S-ubiquitinyl-[E2 ubiquitin-conjugating enzyme]-L-cysteine + [acceptor protein]-L-lysine = [E2 ubiquitin-conjugating enzyme]-L-cysteine + N(6)-ubiquitinyl-[acceptor protein]-L-lysine.</text>
        <dbReference type="EC" id="2.3.2.27"/>
    </reaction>
</comment>
<accession>A0AAV7KJX0</accession>
<evidence type="ECO:0000259" key="13">
    <source>
        <dbReference type="PROSITE" id="PS50089"/>
    </source>
</evidence>
<dbReference type="Pfam" id="PF18346">
    <property type="entry name" value="SH3_15"/>
    <property type="match status" value="2"/>
</dbReference>
<evidence type="ECO:0000256" key="6">
    <source>
        <dbReference type="ARBA" id="ARBA00022737"/>
    </source>
</evidence>
<dbReference type="GO" id="GO:0016567">
    <property type="term" value="P:protein ubiquitination"/>
    <property type="evidence" value="ECO:0007669"/>
    <property type="project" value="TreeGrafter"/>
</dbReference>
<evidence type="ECO:0000256" key="7">
    <source>
        <dbReference type="ARBA" id="ARBA00022771"/>
    </source>
</evidence>
<evidence type="ECO:0000256" key="3">
    <source>
        <dbReference type="ARBA" id="ARBA00012483"/>
    </source>
</evidence>
<keyword evidence="15" id="KW-1185">Reference proteome</keyword>